<dbReference type="InterPro" id="IPR034294">
    <property type="entry name" value="Aquaporin_transptr"/>
</dbReference>
<dbReference type="EMBL" id="CP060716">
    <property type="protein sequence ID" value="QNN63637.1"/>
    <property type="molecule type" value="Genomic_DNA"/>
</dbReference>
<name>A0A7G9S712_9MICO</name>
<sequence length="231" mass="23695">MTSMMRRLLAEFLGSAGLVAAIIGSGIAASRLTPDDLGLQLLINALATSSALFVLITIFQPISGAHLNPVITLVDRGLGNTNTYALQYVFAQLAGGVVGAVLANVMFGLDAVSFSAHQRLGWPHALSEVIATAGLVVVIFVLVSLKQHQKIAVSVAAYIGAAFFATSSTAFANPAVTLGRVFSDTFAGIAPLSALGFLAAQIVGGFLGLIIARLLVDASVKAALAETRASD</sequence>
<dbReference type="Gene3D" id="1.20.1080.10">
    <property type="entry name" value="Glycerol uptake facilitator protein"/>
    <property type="match status" value="2"/>
</dbReference>
<evidence type="ECO:0000313" key="8">
    <source>
        <dbReference type="EMBL" id="QNN63637.1"/>
    </source>
</evidence>
<dbReference type="InterPro" id="IPR000425">
    <property type="entry name" value="MIP"/>
</dbReference>
<dbReference type="AlphaFoldDB" id="A0A7G9S712"/>
<evidence type="ECO:0000256" key="2">
    <source>
        <dbReference type="ARBA" id="ARBA00006175"/>
    </source>
</evidence>
<feature type="transmembrane region" description="Helical" evidence="7">
    <location>
        <begin position="192"/>
        <end position="216"/>
    </location>
</feature>
<organism evidence="8 9">
    <name type="scientific">Leucobacter denitrificans</name>
    <dbReference type="NCBI Taxonomy" id="683042"/>
    <lineage>
        <taxon>Bacteria</taxon>
        <taxon>Bacillati</taxon>
        <taxon>Actinomycetota</taxon>
        <taxon>Actinomycetes</taxon>
        <taxon>Micrococcales</taxon>
        <taxon>Microbacteriaceae</taxon>
        <taxon>Leucobacter</taxon>
    </lineage>
</organism>
<dbReference type="GO" id="GO:0005886">
    <property type="term" value="C:plasma membrane"/>
    <property type="evidence" value="ECO:0007669"/>
    <property type="project" value="TreeGrafter"/>
</dbReference>
<dbReference type="PANTHER" id="PTHR19139:SF199">
    <property type="entry name" value="MIP17260P"/>
    <property type="match status" value="1"/>
</dbReference>
<evidence type="ECO:0000256" key="1">
    <source>
        <dbReference type="ARBA" id="ARBA00004141"/>
    </source>
</evidence>
<evidence type="ECO:0000256" key="7">
    <source>
        <dbReference type="SAM" id="Phobius"/>
    </source>
</evidence>
<dbReference type="GO" id="GO:0015250">
    <property type="term" value="F:water channel activity"/>
    <property type="evidence" value="ECO:0007669"/>
    <property type="project" value="TreeGrafter"/>
</dbReference>
<keyword evidence="3 6" id="KW-0812">Transmembrane</keyword>
<dbReference type="PRINTS" id="PR00783">
    <property type="entry name" value="MINTRINSICP"/>
</dbReference>
<feature type="transmembrane region" description="Helical" evidence="7">
    <location>
        <begin position="152"/>
        <end position="172"/>
    </location>
</feature>
<evidence type="ECO:0000256" key="6">
    <source>
        <dbReference type="RuleBase" id="RU000477"/>
    </source>
</evidence>
<keyword evidence="5 7" id="KW-0472">Membrane</keyword>
<dbReference type="Pfam" id="PF00230">
    <property type="entry name" value="MIP"/>
    <property type="match status" value="1"/>
</dbReference>
<dbReference type="Proteomes" id="UP000515934">
    <property type="component" value="Chromosome"/>
</dbReference>
<dbReference type="SUPFAM" id="SSF81338">
    <property type="entry name" value="Aquaporin-like"/>
    <property type="match status" value="1"/>
</dbReference>
<proteinExistence type="inferred from homology"/>
<comment type="subcellular location">
    <subcellularLocation>
        <location evidence="1">Membrane</location>
        <topology evidence="1">Multi-pass membrane protein</topology>
    </subcellularLocation>
</comment>
<comment type="similarity">
    <text evidence="2 6">Belongs to the MIP/aquaporin (TC 1.A.8) family.</text>
</comment>
<feature type="transmembrane region" description="Helical" evidence="7">
    <location>
        <begin position="85"/>
        <end position="105"/>
    </location>
</feature>
<protein>
    <submittedName>
        <fullName evidence="8">Aquaporin</fullName>
    </submittedName>
</protein>
<keyword evidence="6" id="KW-0813">Transport</keyword>
<keyword evidence="4 7" id="KW-1133">Transmembrane helix</keyword>
<keyword evidence="9" id="KW-1185">Reference proteome</keyword>
<dbReference type="KEGG" id="ldn:H9L06_04870"/>
<dbReference type="PANTHER" id="PTHR19139">
    <property type="entry name" value="AQUAPORIN TRANSPORTER"/>
    <property type="match status" value="1"/>
</dbReference>
<evidence type="ECO:0000256" key="5">
    <source>
        <dbReference type="ARBA" id="ARBA00023136"/>
    </source>
</evidence>
<feature type="transmembrane region" description="Helical" evidence="7">
    <location>
        <begin position="38"/>
        <end position="59"/>
    </location>
</feature>
<feature type="transmembrane region" description="Helical" evidence="7">
    <location>
        <begin position="125"/>
        <end position="145"/>
    </location>
</feature>
<reference evidence="8 9" key="1">
    <citation type="submission" date="2020-08" db="EMBL/GenBank/DDBJ databases">
        <title>Genome sequence of Leucobacter denitrificans KACC 14055T.</title>
        <authorList>
            <person name="Hyun D.-W."/>
            <person name="Bae J.-W."/>
        </authorList>
    </citation>
    <scope>NUCLEOTIDE SEQUENCE [LARGE SCALE GENOMIC DNA]</scope>
    <source>
        <strain evidence="8 9">KACC 14055</strain>
    </source>
</reference>
<gene>
    <name evidence="8" type="ORF">H9L06_04870</name>
</gene>
<accession>A0A7G9S712</accession>
<evidence type="ECO:0000256" key="3">
    <source>
        <dbReference type="ARBA" id="ARBA00022692"/>
    </source>
</evidence>
<evidence type="ECO:0000256" key="4">
    <source>
        <dbReference type="ARBA" id="ARBA00022989"/>
    </source>
</evidence>
<evidence type="ECO:0000313" key="9">
    <source>
        <dbReference type="Proteomes" id="UP000515934"/>
    </source>
</evidence>
<dbReference type="InterPro" id="IPR023271">
    <property type="entry name" value="Aquaporin-like"/>
</dbReference>